<keyword evidence="2 5" id="KW-0645">Protease</keyword>
<evidence type="ECO:0000313" key="9">
    <source>
        <dbReference type="Proteomes" id="UP000241074"/>
    </source>
</evidence>
<sequence>MAQLNSKYPALLAAILVAVFPGASHAQSLRGFQFDQPEDSATSTETMQRLIMKVSPAANDSDKQKQQTPQQKLNTLGAATGTTLTYIRALSAGAWLVEVPQTQSRQAMESLSDNLMAADPSVLFAHPDYRIVQSALPNDPSFSQQWHYQVPSSTNRSAVNLPSAWNVSEGLGVTVAVIDSGYRPHVDLIGNIAPGGYDFVSIGDNDSSPGWDNDPLDTVGTPAFCNPRCAWHGTHVAGTVAAVTNNGIGVAGVAPRAKVLPVRVNTPYSGQLSDLTEAIYWTAGLTVPGLPGQALPRAQVINMSLNTTSQTGCPAQLSNAITAALTRNVVVVVSAGNNDEVANYPPANCPGVITVAGLKRDGGKYSASNYGPNVTISAPAGQSADSSSSVYSTYNDGLGVPGADSYRFLAGTSMAAPHVAGVAALLKSMVPNATPEQIEQYITSSARPFTSSSCTTSRCGAGMLDANAAVLQAQSSQGLVLNPILSGVYYDPTTAGQGVMIDVDPNAGVVFMGWYTFAHEGGNLASKQRWFTAVSAFVPGSRSAQMTIYQNIGGNFDNLPTTSASPVGSATLTFQSCNVGTLDYTITFDGITKSGSVPLTRITTSEYCQTGAIPAVSLSASGINPTLDGSWYEPRTSGQGMQFVFAPQNSNTAFLTWYTYDINGQNAGTSGQRWYAIQGSYTPGAQQVQGLAIYESIGGRFDGLPRALPPVQVGTADLAFQGCNQATLTYNIAGRPSRTIPLTRLSGGGACSP</sequence>
<keyword evidence="4 5" id="KW-0720">Serine protease</keyword>
<protein>
    <recommendedName>
        <fullName evidence="7">Peptidase S8/S53 domain-containing protein</fullName>
    </recommendedName>
</protein>
<dbReference type="InterPro" id="IPR023828">
    <property type="entry name" value="Peptidase_S8_Ser-AS"/>
</dbReference>
<dbReference type="InterPro" id="IPR036852">
    <property type="entry name" value="Peptidase_S8/S53_dom_sf"/>
</dbReference>
<feature type="active site" description="Charge relay system" evidence="5">
    <location>
        <position position="179"/>
    </location>
</feature>
<evidence type="ECO:0000256" key="2">
    <source>
        <dbReference type="ARBA" id="ARBA00022670"/>
    </source>
</evidence>
<evidence type="ECO:0000256" key="4">
    <source>
        <dbReference type="ARBA" id="ARBA00022825"/>
    </source>
</evidence>
<dbReference type="PRINTS" id="PR00723">
    <property type="entry name" value="SUBTILISIN"/>
</dbReference>
<dbReference type="RefSeq" id="WP_106892480.1">
    <property type="nucleotide sequence ID" value="NZ_CP027860.1"/>
</dbReference>
<dbReference type="GO" id="GO:0006508">
    <property type="term" value="P:proteolysis"/>
    <property type="evidence" value="ECO:0007669"/>
    <property type="project" value="UniProtKB-KW"/>
</dbReference>
<dbReference type="PROSITE" id="PS00138">
    <property type="entry name" value="SUBTILASE_SER"/>
    <property type="match status" value="1"/>
</dbReference>
<feature type="domain" description="Peptidase S8/S53" evidence="7">
    <location>
        <begin position="172"/>
        <end position="453"/>
    </location>
</feature>
<accession>A0A2P1PUP1</accession>
<reference evidence="8 9" key="2">
    <citation type="submission" date="2018-03" db="EMBL/GenBank/DDBJ databases">
        <authorList>
            <person name="Keele B.F."/>
        </authorList>
    </citation>
    <scope>NUCLEOTIDE SEQUENCE [LARGE SCALE GENOMIC DNA]</scope>
    <source>
        <strain evidence="8 9">D13</strain>
    </source>
</reference>
<keyword evidence="9" id="KW-1185">Reference proteome</keyword>
<evidence type="ECO:0000259" key="7">
    <source>
        <dbReference type="Pfam" id="PF00082"/>
    </source>
</evidence>
<dbReference type="Pfam" id="PF00082">
    <property type="entry name" value="Peptidase_S8"/>
    <property type="match status" value="1"/>
</dbReference>
<dbReference type="Proteomes" id="UP000241074">
    <property type="component" value="Chromosome"/>
</dbReference>
<feature type="active site" description="Charge relay system" evidence="5">
    <location>
        <position position="413"/>
    </location>
</feature>
<dbReference type="PROSITE" id="PS51892">
    <property type="entry name" value="SUBTILASE"/>
    <property type="match status" value="1"/>
</dbReference>
<proteinExistence type="inferred from homology"/>
<name>A0A2P1PUP1_9GAMM</name>
<evidence type="ECO:0000256" key="1">
    <source>
        <dbReference type="ARBA" id="ARBA00011073"/>
    </source>
</evidence>
<gene>
    <name evidence="8" type="ORF">C7S18_15800</name>
</gene>
<dbReference type="InterPro" id="IPR022398">
    <property type="entry name" value="Peptidase_S8_His-AS"/>
</dbReference>
<dbReference type="InterPro" id="IPR015500">
    <property type="entry name" value="Peptidase_S8_subtilisin-rel"/>
</dbReference>
<evidence type="ECO:0000313" key="8">
    <source>
        <dbReference type="EMBL" id="AVP98559.1"/>
    </source>
</evidence>
<dbReference type="PANTHER" id="PTHR43806:SF11">
    <property type="entry name" value="CEREVISIN-RELATED"/>
    <property type="match status" value="1"/>
</dbReference>
<dbReference type="EMBL" id="CP027860">
    <property type="protein sequence ID" value="AVP98559.1"/>
    <property type="molecule type" value="Genomic_DNA"/>
</dbReference>
<evidence type="ECO:0000256" key="3">
    <source>
        <dbReference type="ARBA" id="ARBA00022801"/>
    </source>
</evidence>
<feature type="signal peptide" evidence="6">
    <location>
        <begin position="1"/>
        <end position="26"/>
    </location>
</feature>
<reference evidence="8 9" key="1">
    <citation type="submission" date="2018-03" db="EMBL/GenBank/DDBJ databases">
        <title>Ahniella affigens gen. nov., sp. nov., a gammaproteobacterium isolated from sandy soil near a stream.</title>
        <authorList>
            <person name="Ko Y."/>
            <person name="Kim J.-H."/>
        </authorList>
    </citation>
    <scope>NUCLEOTIDE SEQUENCE [LARGE SCALE GENOMIC DNA]</scope>
    <source>
        <strain evidence="8 9">D13</strain>
    </source>
</reference>
<organism evidence="8 9">
    <name type="scientific">Ahniella affigens</name>
    <dbReference type="NCBI Taxonomy" id="2021234"/>
    <lineage>
        <taxon>Bacteria</taxon>
        <taxon>Pseudomonadati</taxon>
        <taxon>Pseudomonadota</taxon>
        <taxon>Gammaproteobacteria</taxon>
        <taxon>Lysobacterales</taxon>
        <taxon>Rhodanobacteraceae</taxon>
        <taxon>Ahniella</taxon>
    </lineage>
</organism>
<dbReference type="KEGG" id="xba:C7S18_15800"/>
<comment type="similarity">
    <text evidence="1 5">Belongs to the peptidase S8 family.</text>
</comment>
<dbReference type="AlphaFoldDB" id="A0A2P1PUP1"/>
<dbReference type="InterPro" id="IPR050131">
    <property type="entry name" value="Peptidase_S8_subtilisin-like"/>
</dbReference>
<dbReference type="PROSITE" id="PS00137">
    <property type="entry name" value="SUBTILASE_HIS"/>
    <property type="match status" value="1"/>
</dbReference>
<evidence type="ECO:0000256" key="5">
    <source>
        <dbReference type="PROSITE-ProRule" id="PRU01240"/>
    </source>
</evidence>
<evidence type="ECO:0000256" key="6">
    <source>
        <dbReference type="SAM" id="SignalP"/>
    </source>
</evidence>
<dbReference type="OrthoDB" id="5360469at2"/>
<keyword evidence="3 5" id="KW-0378">Hydrolase</keyword>
<dbReference type="Gene3D" id="3.40.50.200">
    <property type="entry name" value="Peptidase S8/S53 domain"/>
    <property type="match status" value="1"/>
</dbReference>
<dbReference type="GO" id="GO:0004252">
    <property type="term" value="F:serine-type endopeptidase activity"/>
    <property type="evidence" value="ECO:0007669"/>
    <property type="project" value="UniProtKB-UniRule"/>
</dbReference>
<feature type="active site" description="Charge relay system" evidence="5">
    <location>
        <position position="232"/>
    </location>
</feature>
<dbReference type="InterPro" id="IPR000209">
    <property type="entry name" value="Peptidase_S8/S53_dom"/>
</dbReference>
<keyword evidence="6" id="KW-0732">Signal</keyword>
<dbReference type="SUPFAM" id="SSF52743">
    <property type="entry name" value="Subtilisin-like"/>
    <property type="match status" value="1"/>
</dbReference>
<feature type="chain" id="PRO_5015158552" description="Peptidase S8/S53 domain-containing protein" evidence="6">
    <location>
        <begin position="27"/>
        <end position="753"/>
    </location>
</feature>
<dbReference type="PANTHER" id="PTHR43806">
    <property type="entry name" value="PEPTIDASE S8"/>
    <property type="match status" value="1"/>
</dbReference>